<reference evidence="14" key="1">
    <citation type="journal article" date="2016" name="Genome Announc.">
        <title>Genome sequences of three species of Hanseniaspora isolated from spontaneous wine fermentations.</title>
        <authorList>
            <person name="Sternes P.R."/>
            <person name="Lee D."/>
            <person name="Kutyna D.R."/>
            <person name="Borneman A.R."/>
        </authorList>
    </citation>
    <scope>NUCLEOTIDE SEQUENCE [LARGE SCALE GENOMIC DNA]</scope>
    <source>
        <strain evidence="14">AWRI3579</strain>
    </source>
</reference>
<dbReference type="STRING" id="56408.A0A1E5RF15"/>
<evidence type="ECO:0000256" key="9">
    <source>
        <dbReference type="ARBA" id="ARBA00023568"/>
    </source>
</evidence>
<dbReference type="Proteomes" id="UP000095728">
    <property type="component" value="Unassembled WGS sequence"/>
</dbReference>
<feature type="transmembrane region" description="Helical" evidence="12">
    <location>
        <begin position="525"/>
        <end position="545"/>
    </location>
</feature>
<evidence type="ECO:0000256" key="2">
    <source>
        <dbReference type="ARBA" id="ARBA00009010"/>
    </source>
</evidence>
<evidence type="ECO:0000313" key="13">
    <source>
        <dbReference type="EMBL" id="OEJ85499.1"/>
    </source>
</evidence>
<evidence type="ECO:0000256" key="10">
    <source>
        <dbReference type="PIRSR" id="PIRSR000439-1"/>
    </source>
</evidence>
<keyword evidence="3 13" id="KW-0808">Transferase</keyword>
<feature type="region of interest" description="Disordered" evidence="11">
    <location>
        <begin position="150"/>
        <end position="206"/>
    </location>
</feature>
<organism evidence="13 14">
    <name type="scientific">Hanseniaspora osmophila</name>
    <dbReference type="NCBI Taxonomy" id="56408"/>
    <lineage>
        <taxon>Eukaryota</taxon>
        <taxon>Fungi</taxon>
        <taxon>Dikarya</taxon>
        <taxon>Ascomycota</taxon>
        <taxon>Saccharomycotina</taxon>
        <taxon>Saccharomycetes</taxon>
        <taxon>Saccharomycodales</taxon>
        <taxon>Saccharomycodaceae</taxon>
        <taxon>Hanseniaspora</taxon>
    </lineage>
</organism>
<dbReference type="GO" id="GO:0005789">
    <property type="term" value="C:endoplasmic reticulum membrane"/>
    <property type="evidence" value="ECO:0007669"/>
    <property type="project" value="UniProtKB-SubCell"/>
</dbReference>
<feature type="region of interest" description="Disordered" evidence="11">
    <location>
        <begin position="37"/>
        <end position="83"/>
    </location>
</feature>
<sequence length="725" mass="84352">MGSTSANDTILQKKLVLHTKKLEREFALTRTKKINKSKFREMEKKTRDGINNAEGNGQDSKNNAEGENLNNNNLNNENNSEPMKKSLLNDVHFTNVGSILDVYVDGPIKKLFQGPLSDRRIEQITERNKQLYIKKVNTVQETTKTIEPEIIINNNNNNNNNSSSSNNNNKKKNKKNKKSNNDKDDKKNEHLDTETATTTTTKTTTTTTTETVAAFESTVQDIDPSVIDASVDVSDLLGQDMDKSESVHYKNGDSANNTNSEIIGGGVPANPKQLIHQEDLEDLYGEAEISSLTDFSGFFVLGWIACFFFVLKNLYVFYTQHGLHVMESEIWQYMSSGLFKVGAFDLVMYLSTYFTFAIQKLCYHKYLDWSTQGKHFVAIYEIVFLFGYLILAQFVVEFHWIAKIFIFLHSTVLLMKMHSYSFYNGYLWNLKQESDISKELLQFLKDHDELNKENSKILEKSVEYCESEIKSQSPKTNDPLTQQPLFPESLTVTNFFEFSMFPTLVYQITYPRNNKIRKVYVFEKLSAIFGIIFVMMTVAQIFMYPAALKAMSLESYPNSLEKWKLWIFACIDMIPGFICMYLLTWYLIWDAILNCIAELTRFADRNFYGDWWNSVSWNDFSKHWNIPVHQFLLRHVYHASMSFWKFNKVQAVLFTFILSSIFHELAMYAMFNKIRYYIFFFQMLQLPLTWFHYTLFVNNPVLGNCFFWFSICCGPTIVCCLYLTF</sequence>
<evidence type="ECO:0000313" key="14">
    <source>
        <dbReference type="Proteomes" id="UP000095728"/>
    </source>
</evidence>
<feature type="compositionally biased region" description="Low complexity" evidence="11">
    <location>
        <begin position="150"/>
        <end position="168"/>
    </location>
</feature>
<gene>
    <name evidence="13" type="ORF">AWRI3579_g1720</name>
</gene>
<dbReference type="AlphaFoldDB" id="A0A1E5RF15"/>
<feature type="compositionally biased region" description="Basic and acidic residues" evidence="11">
    <location>
        <begin position="38"/>
        <end position="48"/>
    </location>
</feature>
<feature type="compositionally biased region" description="Basic residues" evidence="11">
    <location>
        <begin position="169"/>
        <end position="178"/>
    </location>
</feature>
<feature type="transmembrane region" description="Helical" evidence="12">
    <location>
        <begin position="377"/>
        <end position="394"/>
    </location>
</feature>
<dbReference type="OrthoDB" id="10039049at2759"/>
<accession>A0A1E5RF15</accession>
<evidence type="ECO:0000256" key="11">
    <source>
        <dbReference type="SAM" id="MobiDB-lite"/>
    </source>
</evidence>
<dbReference type="EMBL" id="LPNM01000007">
    <property type="protein sequence ID" value="OEJ85499.1"/>
    <property type="molecule type" value="Genomic_DNA"/>
</dbReference>
<dbReference type="PANTHER" id="PTHR10408:SF23">
    <property type="entry name" value="STEROL O-ACYLTRANSFERASE 1-RELATED"/>
    <property type="match status" value="1"/>
</dbReference>
<proteinExistence type="inferred from homology"/>
<keyword evidence="8 13" id="KW-0012">Acyltransferase</keyword>
<feature type="transmembrane region" description="Helical" evidence="12">
    <location>
        <begin position="338"/>
        <end position="356"/>
    </location>
</feature>
<dbReference type="InParanoid" id="A0A1E5RF15"/>
<comment type="function">
    <text evidence="9">Sterol O-acyltransferase that catalyzes the formation of stery esters.</text>
</comment>
<evidence type="ECO:0000256" key="6">
    <source>
        <dbReference type="ARBA" id="ARBA00022989"/>
    </source>
</evidence>
<dbReference type="PANTHER" id="PTHR10408">
    <property type="entry name" value="STEROL O-ACYLTRANSFERASE"/>
    <property type="match status" value="1"/>
</dbReference>
<feature type="transmembrane region" description="Helical" evidence="12">
    <location>
        <begin position="705"/>
        <end position="724"/>
    </location>
</feature>
<feature type="transmembrane region" description="Helical" evidence="12">
    <location>
        <begin position="565"/>
        <end position="588"/>
    </location>
</feature>
<keyword evidence="5" id="KW-0256">Endoplasmic reticulum</keyword>
<dbReference type="FunCoup" id="A0A1E5RF15">
    <property type="interactions" value="264"/>
</dbReference>
<keyword evidence="7 12" id="KW-0472">Membrane</keyword>
<name>A0A1E5RF15_9ASCO</name>
<feature type="active site" evidence="10">
    <location>
        <position position="663"/>
    </location>
</feature>
<feature type="transmembrane region" description="Helical" evidence="12">
    <location>
        <begin position="651"/>
        <end position="670"/>
    </location>
</feature>
<comment type="caution">
    <text evidence="13">The sequence shown here is derived from an EMBL/GenBank/DDBJ whole genome shotgun (WGS) entry which is preliminary data.</text>
</comment>
<dbReference type="InterPro" id="IPR014371">
    <property type="entry name" value="Oat_ACAT_DAG_ARE"/>
</dbReference>
<dbReference type="GO" id="GO:0034737">
    <property type="term" value="F:ergosterol O-acyltransferase activity"/>
    <property type="evidence" value="ECO:0007669"/>
    <property type="project" value="TreeGrafter"/>
</dbReference>
<evidence type="ECO:0000256" key="7">
    <source>
        <dbReference type="ARBA" id="ARBA00023136"/>
    </source>
</evidence>
<evidence type="ECO:0000256" key="8">
    <source>
        <dbReference type="ARBA" id="ARBA00023315"/>
    </source>
</evidence>
<evidence type="ECO:0000256" key="5">
    <source>
        <dbReference type="ARBA" id="ARBA00022824"/>
    </source>
</evidence>
<comment type="subcellular location">
    <subcellularLocation>
        <location evidence="1">Endoplasmic reticulum membrane</location>
        <topology evidence="1">Multi-pass membrane protein</topology>
    </subcellularLocation>
</comment>
<keyword evidence="14" id="KW-1185">Reference proteome</keyword>
<feature type="compositionally biased region" description="Low complexity" evidence="11">
    <location>
        <begin position="194"/>
        <end position="206"/>
    </location>
</feature>
<comment type="similarity">
    <text evidence="2">Belongs to the membrane-bound acyltransferase family. Sterol o-acyltransferase subfamily.</text>
</comment>
<evidence type="ECO:0000256" key="3">
    <source>
        <dbReference type="ARBA" id="ARBA00022679"/>
    </source>
</evidence>
<evidence type="ECO:0000256" key="12">
    <source>
        <dbReference type="SAM" id="Phobius"/>
    </source>
</evidence>
<evidence type="ECO:0000256" key="1">
    <source>
        <dbReference type="ARBA" id="ARBA00004477"/>
    </source>
</evidence>
<dbReference type="Pfam" id="PF03062">
    <property type="entry name" value="MBOAT"/>
    <property type="match status" value="1"/>
</dbReference>
<protein>
    <submittedName>
        <fullName evidence="13">Sterol O-acyltransferase 2</fullName>
    </submittedName>
</protein>
<feature type="compositionally biased region" description="Low complexity" evidence="11">
    <location>
        <begin position="63"/>
        <end position="79"/>
    </location>
</feature>
<keyword evidence="6 12" id="KW-1133">Transmembrane helix</keyword>
<dbReference type="GO" id="GO:0008204">
    <property type="term" value="P:ergosterol metabolic process"/>
    <property type="evidence" value="ECO:0007669"/>
    <property type="project" value="TreeGrafter"/>
</dbReference>
<keyword evidence="4 12" id="KW-0812">Transmembrane</keyword>
<feature type="compositionally biased region" description="Basic and acidic residues" evidence="11">
    <location>
        <begin position="179"/>
        <end position="193"/>
    </location>
</feature>
<feature type="transmembrane region" description="Helical" evidence="12">
    <location>
        <begin position="298"/>
        <end position="318"/>
    </location>
</feature>
<dbReference type="InterPro" id="IPR004299">
    <property type="entry name" value="MBOAT_fam"/>
</dbReference>
<evidence type="ECO:0000256" key="4">
    <source>
        <dbReference type="ARBA" id="ARBA00022692"/>
    </source>
</evidence>